<feature type="region of interest" description="Disordered" evidence="1">
    <location>
        <begin position="196"/>
        <end position="224"/>
    </location>
</feature>
<name>A0A502C5N9_9GAMM</name>
<accession>A0A502C5N9</accession>
<proteinExistence type="predicted"/>
<keyword evidence="3" id="KW-1185">Reference proteome</keyword>
<reference evidence="2 3" key="1">
    <citation type="journal article" date="2019" name="Environ. Microbiol.">
        <title>Species interactions and distinct microbial communities in high Arctic permafrost affected cryosols are associated with the CH4 and CO2 gas fluxes.</title>
        <authorList>
            <person name="Altshuler I."/>
            <person name="Hamel J."/>
            <person name="Turney S."/>
            <person name="Magnuson E."/>
            <person name="Levesque R."/>
            <person name="Greer C."/>
            <person name="Whyte L.G."/>
        </authorList>
    </citation>
    <scope>NUCLEOTIDE SEQUENCE [LARGE SCALE GENOMIC DNA]</scope>
    <source>
        <strain evidence="2 3">S13Y</strain>
    </source>
</reference>
<sequence>MSHPPIVSREQWQAERRALLVEEKAHTRAQDALNAQRRRLPMTRVDDSYRFGSTAGTRTFADLFEGRPQLIVYHNMLAPDSDHVCPGCSFYCDQIGNLEHLHARGVTFAVVSRASVSEIEPVKARLGWSFPWYSCHGTRFHEDFVSAEAAPFGLSVFLREGDAIFQTWFTTGRGIELPISTFGLLDVTPWGRQEVWEDSPEGRPQQPTWSQVKTRDQYSTSNAE</sequence>
<dbReference type="EMBL" id="RCZO01000006">
    <property type="protein sequence ID" value="TPG08208.1"/>
    <property type="molecule type" value="Genomic_DNA"/>
</dbReference>
<gene>
    <name evidence="2" type="ORF">EAH88_11200</name>
</gene>
<dbReference type="InterPro" id="IPR010296">
    <property type="entry name" value="DUF899_thioredox"/>
</dbReference>
<dbReference type="AlphaFoldDB" id="A0A502C5N9"/>
<dbReference type="RefSeq" id="WP_140652646.1">
    <property type="nucleotide sequence ID" value="NZ_RCZO01000006.1"/>
</dbReference>
<dbReference type="Proteomes" id="UP000319486">
    <property type="component" value="Unassembled WGS sequence"/>
</dbReference>
<comment type="caution">
    <text evidence="2">The sequence shown here is derived from an EMBL/GenBank/DDBJ whole genome shotgun (WGS) entry which is preliminary data.</text>
</comment>
<evidence type="ECO:0000313" key="2">
    <source>
        <dbReference type="EMBL" id="TPG08208.1"/>
    </source>
</evidence>
<evidence type="ECO:0000313" key="3">
    <source>
        <dbReference type="Proteomes" id="UP000319486"/>
    </source>
</evidence>
<feature type="compositionally biased region" description="Polar residues" evidence="1">
    <location>
        <begin position="205"/>
        <end position="224"/>
    </location>
</feature>
<organism evidence="2 3">
    <name type="scientific">Rhodanobacter glycinis</name>
    <dbReference type="NCBI Taxonomy" id="582702"/>
    <lineage>
        <taxon>Bacteria</taxon>
        <taxon>Pseudomonadati</taxon>
        <taxon>Pseudomonadota</taxon>
        <taxon>Gammaproteobacteria</taxon>
        <taxon>Lysobacterales</taxon>
        <taxon>Rhodanobacteraceae</taxon>
        <taxon>Rhodanobacter</taxon>
    </lineage>
</organism>
<dbReference type="Pfam" id="PF05988">
    <property type="entry name" value="DUF899"/>
    <property type="match status" value="1"/>
</dbReference>
<protein>
    <submittedName>
        <fullName evidence="2">DUF899 domain-containing protein</fullName>
    </submittedName>
</protein>
<evidence type="ECO:0000256" key="1">
    <source>
        <dbReference type="SAM" id="MobiDB-lite"/>
    </source>
</evidence>